<comment type="caution">
    <text evidence="2">The sequence shown here is derived from an EMBL/GenBank/DDBJ whole genome shotgun (WGS) entry which is preliminary data.</text>
</comment>
<evidence type="ECO:0000256" key="1">
    <source>
        <dbReference type="SAM" id="SignalP"/>
    </source>
</evidence>
<organism evidence="2 3">
    <name type="scientific">Linnemannia exigua</name>
    <dbReference type="NCBI Taxonomy" id="604196"/>
    <lineage>
        <taxon>Eukaryota</taxon>
        <taxon>Fungi</taxon>
        <taxon>Fungi incertae sedis</taxon>
        <taxon>Mucoromycota</taxon>
        <taxon>Mortierellomycotina</taxon>
        <taxon>Mortierellomycetes</taxon>
        <taxon>Mortierellales</taxon>
        <taxon>Mortierellaceae</taxon>
        <taxon>Linnemannia</taxon>
    </lineage>
</organism>
<evidence type="ECO:0000313" key="3">
    <source>
        <dbReference type="Proteomes" id="UP001194580"/>
    </source>
</evidence>
<name>A0AAD4D702_9FUNG</name>
<protein>
    <submittedName>
        <fullName evidence="2">Uncharacterized protein</fullName>
    </submittedName>
</protein>
<feature type="chain" id="PRO_5041989345" evidence="1">
    <location>
        <begin position="30"/>
        <end position="66"/>
    </location>
</feature>
<keyword evidence="3" id="KW-1185">Reference proteome</keyword>
<keyword evidence="1" id="KW-0732">Signal</keyword>
<proteinExistence type="predicted"/>
<reference evidence="2" key="1">
    <citation type="journal article" date="2020" name="Fungal Divers.">
        <title>Resolving the Mortierellaceae phylogeny through synthesis of multi-gene phylogenetics and phylogenomics.</title>
        <authorList>
            <person name="Vandepol N."/>
            <person name="Liber J."/>
            <person name="Desiro A."/>
            <person name="Na H."/>
            <person name="Kennedy M."/>
            <person name="Barry K."/>
            <person name="Grigoriev I.V."/>
            <person name="Miller A.N."/>
            <person name="O'Donnell K."/>
            <person name="Stajich J.E."/>
            <person name="Bonito G."/>
        </authorList>
    </citation>
    <scope>NUCLEOTIDE SEQUENCE</scope>
    <source>
        <strain evidence="2">NRRL 28262</strain>
    </source>
</reference>
<feature type="signal peptide" evidence="1">
    <location>
        <begin position="1"/>
        <end position="29"/>
    </location>
</feature>
<dbReference type="Proteomes" id="UP001194580">
    <property type="component" value="Unassembled WGS sequence"/>
</dbReference>
<evidence type="ECO:0000313" key="2">
    <source>
        <dbReference type="EMBL" id="KAG0270532.1"/>
    </source>
</evidence>
<gene>
    <name evidence="2" type="ORF">BGZ95_001649</name>
</gene>
<sequence>MLFTKNFRSFAFVAVVATVMLLASTSVQAVPATPDMIACQLRPDIPEFPECPEGCYCERSRCKCRP</sequence>
<accession>A0AAD4D702</accession>
<dbReference type="EMBL" id="JAAAIL010001338">
    <property type="protein sequence ID" value="KAG0270532.1"/>
    <property type="molecule type" value="Genomic_DNA"/>
</dbReference>
<dbReference type="AlphaFoldDB" id="A0AAD4D702"/>